<organism evidence="3">
    <name type="scientific">freshwater metagenome</name>
    <dbReference type="NCBI Taxonomy" id="449393"/>
    <lineage>
        <taxon>unclassified sequences</taxon>
        <taxon>metagenomes</taxon>
        <taxon>ecological metagenomes</taxon>
    </lineage>
</organism>
<keyword evidence="1" id="KW-1133">Transmembrane helix</keyword>
<dbReference type="EMBL" id="CAEZYY010000035">
    <property type="protein sequence ID" value="CAB4765213.1"/>
    <property type="molecule type" value="Genomic_DNA"/>
</dbReference>
<evidence type="ECO:0000313" key="3">
    <source>
        <dbReference type="EMBL" id="CAB5062945.1"/>
    </source>
</evidence>
<sequence>MRRLLGPCVLAAVFFLVNPTTALAQVDTTVPVVAPEPSPVTTTADPTVSTLPPDCTPPKPPDVVFIGRIIDATAGTGRFIVTVIRSDPSKFLTEGRAVDVRIGADVRFLVLNQNYLIAAEHTPDNAFRSKVRQPLPVFGGDLVVGIDDYGPSCPALSDPIVVRNDDGSAIDTGVLTAFLDDRRGIALALIKPMIGVALALIAIWALKRLAIYAAKGLGDILGER</sequence>
<name>A0A6J7UAN4_9ZZZZ</name>
<proteinExistence type="predicted"/>
<reference evidence="3" key="1">
    <citation type="submission" date="2020-05" db="EMBL/GenBank/DDBJ databases">
        <authorList>
            <person name="Chiriac C."/>
            <person name="Salcher M."/>
            <person name="Ghai R."/>
            <person name="Kavagutti S V."/>
        </authorList>
    </citation>
    <scope>NUCLEOTIDE SEQUENCE</scope>
</reference>
<dbReference type="EMBL" id="CAFBQP010000041">
    <property type="protein sequence ID" value="CAB5062945.1"/>
    <property type="molecule type" value="Genomic_DNA"/>
</dbReference>
<evidence type="ECO:0000256" key="1">
    <source>
        <dbReference type="SAM" id="Phobius"/>
    </source>
</evidence>
<keyword evidence="1" id="KW-0812">Transmembrane</keyword>
<protein>
    <submittedName>
        <fullName evidence="3">Unannotated protein</fullName>
    </submittedName>
</protein>
<keyword evidence="1" id="KW-0472">Membrane</keyword>
<feature type="transmembrane region" description="Helical" evidence="1">
    <location>
        <begin position="185"/>
        <end position="206"/>
    </location>
</feature>
<dbReference type="AlphaFoldDB" id="A0A6J7UAN4"/>
<evidence type="ECO:0000313" key="2">
    <source>
        <dbReference type="EMBL" id="CAB4765213.1"/>
    </source>
</evidence>
<gene>
    <name evidence="2" type="ORF">UFOPK2806_02014</name>
    <name evidence="3" type="ORF">UFOPK4306_01207</name>
</gene>
<accession>A0A6J7UAN4</accession>